<protein>
    <submittedName>
        <fullName evidence="2">Uncharacterized protein</fullName>
    </submittedName>
</protein>
<dbReference type="AlphaFoldDB" id="A0A0V1GY20"/>
<evidence type="ECO:0000256" key="1">
    <source>
        <dbReference type="SAM" id="MobiDB-lite"/>
    </source>
</evidence>
<dbReference type="EMBL" id="JYDP01000215">
    <property type="protein sequence ID" value="KRZ02826.1"/>
    <property type="molecule type" value="Genomic_DNA"/>
</dbReference>
<proteinExistence type="predicted"/>
<evidence type="ECO:0000313" key="3">
    <source>
        <dbReference type="Proteomes" id="UP000055024"/>
    </source>
</evidence>
<comment type="caution">
    <text evidence="2">The sequence shown here is derived from an EMBL/GenBank/DDBJ whole genome shotgun (WGS) entry which is preliminary data.</text>
</comment>
<organism evidence="2 3">
    <name type="scientific">Trichinella zimbabwensis</name>
    <dbReference type="NCBI Taxonomy" id="268475"/>
    <lineage>
        <taxon>Eukaryota</taxon>
        <taxon>Metazoa</taxon>
        <taxon>Ecdysozoa</taxon>
        <taxon>Nematoda</taxon>
        <taxon>Enoplea</taxon>
        <taxon>Dorylaimia</taxon>
        <taxon>Trichinellida</taxon>
        <taxon>Trichinellidae</taxon>
        <taxon>Trichinella</taxon>
    </lineage>
</organism>
<reference evidence="2 3" key="1">
    <citation type="submission" date="2015-01" db="EMBL/GenBank/DDBJ databases">
        <title>Evolution of Trichinella species and genotypes.</title>
        <authorList>
            <person name="Korhonen P.K."/>
            <person name="Edoardo P."/>
            <person name="Giuseppe L.R."/>
            <person name="Gasser R.B."/>
        </authorList>
    </citation>
    <scope>NUCLEOTIDE SEQUENCE [LARGE SCALE GENOMIC DNA]</scope>
    <source>
        <strain evidence="2">ISS1029</strain>
    </source>
</reference>
<name>A0A0V1GY20_9BILA</name>
<sequence>MKLFSTNEGERTAKLQNMDDLDGYAHFFADLSKAAAEPQASSPFHGITVEPSSGTADEDLTHEEDMRSDPKKEFINIQVDAFNEDSRVNPEFYADMLATVDGTSRTPLNFRQRRFLWEFTVANLSADFFLAHFLLGDVKMHLERVPDAIICECITENHRYAVRHHIPTTGLPLHGSTRSLPLDKNWWHRPSLKKSIRVDVLYGNKGFRQLETFWRLVPHEQSNTICLGSGSWILCGPDIRLSKVTTVYRSPDILDLSWSFCITILLPKIGILMSYHQISINADDLANTAVIIAFGLFEFFRLCFRLKNTPRPFQPLIYAAIATASTGRPTVGQIGGFSSILGGFYGENAPEALAGQPVELVCAEETSATFENMKGTLAYVTTLVYPHPYALTEVTVDASGTAASAAYASCALTDHFALSVVHRRLRVHCLTDHKPLSFAFARASDSWSFRQQRHLAYISGFASDVQGRYFDFWESVEKKDSEVGLKRRYRIDEETKRRSKMLLDSTFLPVPQVRTGVCLLEAGTTGTLPALFQYFWLEWMPFESLPLWNRVSSENATVGILTRENSDYTEKQEWIAQYSVECTSSSRTLELI</sequence>
<feature type="region of interest" description="Disordered" evidence="1">
    <location>
        <begin position="39"/>
        <end position="68"/>
    </location>
</feature>
<dbReference type="OrthoDB" id="6425673at2759"/>
<keyword evidence="3" id="KW-1185">Reference proteome</keyword>
<dbReference type="SUPFAM" id="SSF56672">
    <property type="entry name" value="DNA/RNA polymerases"/>
    <property type="match status" value="1"/>
</dbReference>
<evidence type="ECO:0000313" key="2">
    <source>
        <dbReference type="EMBL" id="KRZ02826.1"/>
    </source>
</evidence>
<dbReference type="Proteomes" id="UP000055024">
    <property type="component" value="Unassembled WGS sequence"/>
</dbReference>
<dbReference type="InterPro" id="IPR043502">
    <property type="entry name" value="DNA/RNA_pol_sf"/>
</dbReference>
<accession>A0A0V1GY20</accession>
<gene>
    <name evidence="2" type="ORF">T11_14370</name>
</gene>